<name>L9LC70_TUPCH</name>
<reference evidence="2" key="1">
    <citation type="submission" date="2012-07" db="EMBL/GenBank/DDBJ databases">
        <title>Genome of the Chinese tree shrew, a rising model animal genetically related to primates.</title>
        <authorList>
            <person name="Zhang G."/>
            <person name="Fan Y."/>
            <person name="Yao Y."/>
            <person name="Huang Z."/>
        </authorList>
    </citation>
    <scope>NUCLEOTIDE SEQUENCE [LARGE SCALE GENOMIC DNA]</scope>
</reference>
<evidence type="ECO:0000313" key="2">
    <source>
        <dbReference type="Proteomes" id="UP000011518"/>
    </source>
</evidence>
<gene>
    <name evidence="1" type="ORF">TREES_T100000159</name>
</gene>
<dbReference type="EMBL" id="KB320468">
    <property type="protein sequence ID" value="ELW71352.1"/>
    <property type="molecule type" value="Genomic_DNA"/>
</dbReference>
<accession>L9LC70</accession>
<dbReference type="AlphaFoldDB" id="L9LC70"/>
<dbReference type="InParanoid" id="L9LC70"/>
<proteinExistence type="predicted"/>
<dbReference type="Proteomes" id="UP000011518">
    <property type="component" value="Unassembled WGS sequence"/>
</dbReference>
<evidence type="ECO:0000313" key="1">
    <source>
        <dbReference type="EMBL" id="ELW71352.1"/>
    </source>
</evidence>
<reference evidence="2" key="2">
    <citation type="journal article" date="2013" name="Nat. Commun.">
        <title>Genome of the Chinese tree shrew.</title>
        <authorList>
            <person name="Fan Y."/>
            <person name="Huang Z.Y."/>
            <person name="Cao C.C."/>
            <person name="Chen C.S."/>
            <person name="Chen Y.X."/>
            <person name="Fan D.D."/>
            <person name="He J."/>
            <person name="Hou H.L."/>
            <person name="Hu L."/>
            <person name="Hu X.T."/>
            <person name="Jiang X.T."/>
            <person name="Lai R."/>
            <person name="Lang Y.S."/>
            <person name="Liang B."/>
            <person name="Liao S.G."/>
            <person name="Mu D."/>
            <person name="Ma Y.Y."/>
            <person name="Niu Y.Y."/>
            <person name="Sun X.Q."/>
            <person name="Xia J.Q."/>
            <person name="Xiao J."/>
            <person name="Xiong Z.Q."/>
            <person name="Xu L."/>
            <person name="Yang L."/>
            <person name="Zhang Y."/>
            <person name="Zhao W."/>
            <person name="Zhao X.D."/>
            <person name="Zheng Y.T."/>
            <person name="Zhou J.M."/>
            <person name="Zhu Y.B."/>
            <person name="Zhang G.J."/>
            <person name="Wang J."/>
            <person name="Yao Y.G."/>
        </authorList>
    </citation>
    <scope>NUCLEOTIDE SEQUENCE [LARGE SCALE GENOMIC DNA]</scope>
</reference>
<organism evidence="1 2">
    <name type="scientific">Tupaia chinensis</name>
    <name type="common">Chinese tree shrew</name>
    <name type="synonym">Tupaia belangeri chinensis</name>
    <dbReference type="NCBI Taxonomy" id="246437"/>
    <lineage>
        <taxon>Eukaryota</taxon>
        <taxon>Metazoa</taxon>
        <taxon>Chordata</taxon>
        <taxon>Craniata</taxon>
        <taxon>Vertebrata</taxon>
        <taxon>Euteleostomi</taxon>
        <taxon>Mammalia</taxon>
        <taxon>Eutheria</taxon>
        <taxon>Euarchontoglires</taxon>
        <taxon>Scandentia</taxon>
        <taxon>Tupaiidae</taxon>
        <taxon>Tupaia</taxon>
    </lineage>
</organism>
<keyword evidence="2" id="KW-1185">Reference proteome</keyword>
<sequence>MLMDSNCLGLSPSHEEDSGYLRAFCESLITVQGIQTRLELAESEGGKQMRVSLERRCWETWILALGHTCVID</sequence>
<protein>
    <submittedName>
        <fullName evidence="1">Uncharacterized protein</fullName>
    </submittedName>
</protein>